<accession>A0A6C2UNC2</accession>
<dbReference type="HAMAP" id="MF_00443">
    <property type="entry name" value="ThiG"/>
    <property type="match status" value="1"/>
</dbReference>
<evidence type="ECO:0000256" key="8">
    <source>
        <dbReference type="HAMAP-Rule" id="MF_00443"/>
    </source>
</evidence>
<name>A0A6C2UNC2_9BACT</name>
<evidence type="ECO:0000256" key="7">
    <source>
        <dbReference type="ARBA" id="ARBA00049897"/>
    </source>
</evidence>
<evidence type="ECO:0000259" key="9">
    <source>
        <dbReference type="Pfam" id="PF05690"/>
    </source>
</evidence>
<evidence type="ECO:0000256" key="5">
    <source>
        <dbReference type="ARBA" id="ARBA00022977"/>
    </source>
</evidence>
<dbReference type="UniPathway" id="UPA00060"/>
<comment type="pathway">
    <text evidence="2 8">Cofactor biosynthesis; thiamine diphosphate biosynthesis.</text>
</comment>
<keyword evidence="6 8" id="KW-0704">Schiff base</keyword>
<dbReference type="GO" id="GO:0009229">
    <property type="term" value="P:thiamine diphosphate biosynthetic process"/>
    <property type="evidence" value="ECO:0007669"/>
    <property type="project" value="UniProtKB-UniRule"/>
</dbReference>
<dbReference type="PANTHER" id="PTHR34266:SF2">
    <property type="entry name" value="THIAZOLE SYNTHASE"/>
    <property type="match status" value="1"/>
</dbReference>
<feature type="binding site" evidence="8">
    <location>
        <position position="160"/>
    </location>
    <ligand>
        <name>1-deoxy-D-xylulose 5-phosphate</name>
        <dbReference type="ChEBI" id="CHEBI:57792"/>
    </ligand>
</feature>
<comment type="subunit">
    <text evidence="8">Homotetramer. Forms heterodimers with either ThiH or ThiS.</text>
</comment>
<dbReference type="InterPro" id="IPR013785">
    <property type="entry name" value="Aldolase_TIM"/>
</dbReference>
<feature type="domain" description="Thiazole synthase ThiG" evidence="9">
    <location>
        <begin position="6"/>
        <end position="251"/>
    </location>
</feature>
<keyword evidence="8" id="KW-0963">Cytoplasm</keyword>
<feature type="binding site" evidence="8">
    <location>
        <begin position="186"/>
        <end position="187"/>
    </location>
    <ligand>
        <name>1-deoxy-D-xylulose 5-phosphate</name>
        <dbReference type="ChEBI" id="CHEBI:57792"/>
    </ligand>
</feature>
<proteinExistence type="inferred from homology"/>
<dbReference type="RefSeq" id="WP_136063203.1">
    <property type="nucleotide sequence ID" value="NZ_CAAHFH010000002.1"/>
</dbReference>
<protein>
    <recommendedName>
        <fullName evidence="3 8">Thiazole synthase</fullName>
        <ecNumber evidence="3 8">2.8.1.10</ecNumber>
    </recommendedName>
</protein>
<dbReference type="AlphaFoldDB" id="A0A6C2UNC2"/>
<evidence type="ECO:0000256" key="1">
    <source>
        <dbReference type="ARBA" id="ARBA00002834"/>
    </source>
</evidence>
<dbReference type="InterPro" id="IPR033983">
    <property type="entry name" value="Thiazole_synthase_ThiG"/>
</dbReference>
<keyword evidence="5 8" id="KW-0784">Thiamine biosynthesis</keyword>
<dbReference type="EC" id="2.8.1.10" evidence="3 8"/>
<dbReference type="Proteomes" id="UP000346198">
    <property type="component" value="Unassembled WGS sequence"/>
</dbReference>
<evidence type="ECO:0000256" key="3">
    <source>
        <dbReference type="ARBA" id="ARBA00011960"/>
    </source>
</evidence>
<reference evidence="10 11" key="1">
    <citation type="submission" date="2019-04" db="EMBL/GenBank/DDBJ databases">
        <authorList>
            <person name="Van Vliet M D."/>
        </authorList>
    </citation>
    <scope>NUCLEOTIDE SEQUENCE [LARGE SCALE GENOMIC DNA]</scope>
    <source>
        <strain evidence="10 11">F21</strain>
    </source>
</reference>
<dbReference type="GO" id="GO:0005737">
    <property type="term" value="C:cytoplasm"/>
    <property type="evidence" value="ECO:0007669"/>
    <property type="project" value="UniProtKB-SubCell"/>
</dbReference>
<feature type="binding site" evidence="8">
    <location>
        <begin position="208"/>
        <end position="209"/>
    </location>
    <ligand>
        <name>1-deoxy-D-xylulose 5-phosphate</name>
        <dbReference type="ChEBI" id="CHEBI:57792"/>
    </ligand>
</feature>
<evidence type="ECO:0000256" key="6">
    <source>
        <dbReference type="ARBA" id="ARBA00023270"/>
    </source>
</evidence>
<dbReference type="EMBL" id="CAAHFH010000002">
    <property type="protein sequence ID" value="VGO21765.1"/>
    <property type="molecule type" value="Genomic_DNA"/>
</dbReference>
<comment type="function">
    <text evidence="1 8">Catalyzes the rearrangement of 1-deoxy-D-xylulose 5-phosphate (DXP) to produce the thiazole phosphate moiety of thiamine. Sulfur is provided by the thiocarboxylate moiety of the carrier protein ThiS. In vitro, sulfur can be provided by H(2)S.</text>
</comment>
<organism evidence="10 11">
    <name type="scientific">Pontiella sulfatireligans</name>
    <dbReference type="NCBI Taxonomy" id="2750658"/>
    <lineage>
        <taxon>Bacteria</taxon>
        <taxon>Pseudomonadati</taxon>
        <taxon>Kiritimatiellota</taxon>
        <taxon>Kiritimatiellia</taxon>
        <taxon>Kiritimatiellales</taxon>
        <taxon>Pontiellaceae</taxon>
        <taxon>Pontiella</taxon>
    </lineage>
</organism>
<comment type="catalytic activity">
    <reaction evidence="7 8">
        <text>[ThiS sulfur-carrier protein]-C-terminal-Gly-aminoethanethioate + 2-iminoacetate + 1-deoxy-D-xylulose 5-phosphate = [ThiS sulfur-carrier protein]-C-terminal Gly-Gly + 2-[(2R,5Z)-2-carboxy-4-methylthiazol-5(2H)-ylidene]ethyl phosphate + 2 H2O + H(+)</text>
        <dbReference type="Rhea" id="RHEA:26297"/>
        <dbReference type="Rhea" id="RHEA-COMP:12909"/>
        <dbReference type="Rhea" id="RHEA-COMP:19908"/>
        <dbReference type="ChEBI" id="CHEBI:15377"/>
        <dbReference type="ChEBI" id="CHEBI:15378"/>
        <dbReference type="ChEBI" id="CHEBI:57792"/>
        <dbReference type="ChEBI" id="CHEBI:62899"/>
        <dbReference type="ChEBI" id="CHEBI:77846"/>
        <dbReference type="ChEBI" id="CHEBI:90778"/>
        <dbReference type="ChEBI" id="CHEBI:232372"/>
        <dbReference type="EC" id="2.8.1.10"/>
    </reaction>
</comment>
<dbReference type="PANTHER" id="PTHR34266">
    <property type="entry name" value="THIAZOLE SYNTHASE"/>
    <property type="match status" value="1"/>
</dbReference>
<comment type="similarity">
    <text evidence="8">Belongs to the ThiG family.</text>
</comment>
<dbReference type="Gene3D" id="3.20.20.70">
    <property type="entry name" value="Aldolase class I"/>
    <property type="match status" value="1"/>
</dbReference>
<comment type="subcellular location">
    <subcellularLocation>
        <location evidence="8">Cytoplasm</location>
    </subcellularLocation>
</comment>
<dbReference type="CDD" id="cd04728">
    <property type="entry name" value="ThiG"/>
    <property type="match status" value="1"/>
</dbReference>
<keyword evidence="4 8" id="KW-0808">Transferase</keyword>
<sequence length="260" mass="27125">MSDTLKIGDQELNSRLFLGTGKFSSSQAMIEAVKASGSELVTVALRRFNRAQAEDDLYGPLAELGNVRLMPNTSGAINAKEAVRAALLGRELSKSRIVKLEIHPNPHHLLPDPIETYEAAIELVKQDFLVLPYIPADPVLAKRLEDVGCAAVMPLGAAIGTGKGLSTADMIKIIVRDANIPVVVDAGLRAPSEAAAALEMGCDAVLVNSAIAVAENPAGMGAAFKIGVEAGRAARLAGLMPTSEVAMASSPLTSFLSSND</sequence>
<keyword evidence="11" id="KW-1185">Reference proteome</keyword>
<dbReference type="SUPFAM" id="SSF110399">
    <property type="entry name" value="ThiG-like"/>
    <property type="match status" value="1"/>
</dbReference>
<feature type="active site" description="Schiff-base intermediate with DXP" evidence="8">
    <location>
        <position position="99"/>
    </location>
</feature>
<dbReference type="Pfam" id="PF05690">
    <property type="entry name" value="ThiG"/>
    <property type="match status" value="1"/>
</dbReference>
<evidence type="ECO:0000313" key="11">
    <source>
        <dbReference type="Proteomes" id="UP000346198"/>
    </source>
</evidence>
<evidence type="ECO:0000313" key="10">
    <source>
        <dbReference type="EMBL" id="VGO21765.1"/>
    </source>
</evidence>
<gene>
    <name evidence="8 10" type="primary">thiG</name>
    <name evidence="10" type="ORF">SCARR_03842</name>
</gene>
<dbReference type="InterPro" id="IPR008867">
    <property type="entry name" value="ThiG"/>
</dbReference>
<evidence type="ECO:0000256" key="4">
    <source>
        <dbReference type="ARBA" id="ARBA00022679"/>
    </source>
</evidence>
<dbReference type="GO" id="GO:1990107">
    <property type="term" value="F:thiazole synthase activity"/>
    <property type="evidence" value="ECO:0007669"/>
    <property type="project" value="UniProtKB-EC"/>
</dbReference>
<evidence type="ECO:0000256" key="2">
    <source>
        <dbReference type="ARBA" id="ARBA00004948"/>
    </source>
</evidence>